<dbReference type="InterPro" id="IPR001529">
    <property type="entry name" value="Zn_ribbon_RPB9"/>
</dbReference>
<keyword evidence="7 14" id="KW-0804">Transcription</keyword>
<evidence type="ECO:0000256" key="12">
    <source>
        <dbReference type="ARBA" id="ARBA00078854"/>
    </source>
</evidence>
<dbReference type="Gene3D" id="2.20.25.10">
    <property type="match status" value="1"/>
</dbReference>
<dbReference type="PROSITE" id="PS51133">
    <property type="entry name" value="ZF_TFIIS_2"/>
    <property type="match status" value="1"/>
</dbReference>
<dbReference type="GO" id="GO:0003676">
    <property type="term" value="F:nucleic acid binding"/>
    <property type="evidence" value="ECO:0007669"/>
    <property type="project" value="InterPro"/>
</dbReference>
<evidence type="ECO:0000313" key="18">
    <source>
        <dbReference type="Proteomes" id="UP000694400"/>
    </source>
</evidence>
<evidence type="ECO:0000256" key="14">
    <source>
        <dbReference type="RuleBase" id="RU003474"/>
    </source>
</evidence>
<keyword evidence="3 14" id="KW-0240">DNA-directed RNA polymerase</keyword>
<keyword evidence="5 13" id="KW-0863">Zinc-finger</keyword>
<evidence type="ECO:0000256" key="15">
    <source>
        <dbReference type="SAM" id="MobiDB-lite"/>
    </source>
</evidence>
<dbReference type="InterPro" id="IPR034014">
    <property type="entry name" value="Zn_ribbon_RPC11_C"/>
</dbReference>
<comment type="subunit">
    <text evidence="10">Component of the RNA polymerase III complex consisting of 17 subunits: a ten-subunit horseshoe-shaped catalytic core composed of POLR3A/RPC1, POLR3B/RPC2, POLR1C/RPAC1, POLR1D/RPAC2, POLR3K/RPC10, POLR2E/RPABC1, POLR2F/RPABC2, POLR2H/RPABC3, POLR2K/RPABC4 and POLR2L/RPABC5; a mobile stalk composed of two subunits POLR3H/RPC8 and CRCP/RPC9, protruding from the core and functioning primarily in transcription initiation; and additional subunits homologous to general transcription factors of the RNA polymerase II machinery, POLR3C/RPC3-POLR3F/RPC6-POLR3G/RPC7 heterotrimer required for transcription initiation and POLR3D/RPC4-POLR3E/RPC5 heterodimer involved in both transcription initiation and termination.</text>
</comment>
<evidence type="ECO:0000256" key="1">
    <source>
        <dbReference type="ARBA" id="ARBA00004123"/>
    </source>
</evidence>
<proteinExistence type="inferred from homology"/>
<feature type="domain" description="TFIIS-type" evidence="16">
    <location>
        <begin position="178"/>
        <end position="220"/>
    </location>
</feature>
<dbReference type="SMART" id="SM00440">
    <property type="entry name" value="ZnF_C2C2"/>
    <property type="match status" value="1"/>
</dbReference>
<evidence type="ECO:0000256" key="3">
    <source>
        <dbReference type="ARBA" id="ARBA00022478"/>
    </source>
</evidence>
<evidence type="ECO:0000259" key="16">
    <source>
        <dbReference type="PROSITE" id="PS51133"/>
    </source>
</evidence>
<evidence type="ECO:0000256" key="8">
    <source>
        <dbReference type="ARBA" id="ARBA00023242"/>
    </source>
</evidence>
<dbReference type="AlphaFoldDB" id="A0A8B9TV56"/>
<dbReference type="InterPro" id="IPR012164">
    <property type="entry name" value="Rpa12/Rpb9/Rpc10/TFS"/>
</dbReference>
<comment type="similarity">
    <text evidence="14">Belongs to the archaeal rpoM/eukaryotic RPA12/RPB9/RPC11 RNA polymerase family.</text>
</comment>
<evidence type="ECO:0000256" key="4">
    <source>
        <dbReference type="ARBA" id="ARBA00022723"/>
    </source>
</evidence>
<keyword evidence="8" id="KW-0539">Nucleus</keyword>
<dbReference type="PANTHER" id="PTHR11239">
    <property type="entry name" value="DNA-DIRECTED RNA POLYMERASE"/>
    <property type="match status" value="1"/>
</dbReference>
<dbReference type="Proteomes" id="UP000694400">
    <property type="component" value="Chromosome 15"/>
</dbReference>
<sequence>MVSPSALQTRTVMACPYSSATCEPISSGVTCGGTSGRRGGLGSTAPLPRPVPFPPLALPSPGPTCGGRSQSSGSCTSRASAAWKSSSTSACASSSSASAIAEAEGVARGAGPAMLLFCPACGNVLVAEEGPRCHRFACTTCPYVRNVTRKVTSRKYPQLKEVDDVLGGAAAWENVDSTAEPCPKCEHPRAYFMQIQTRSADEPMTTFYKCCSPQCGHRWRD</sequence>
<protein>
    <recommendedName>
        <fullName evidence="2">DNA-directed RNA polymerase III subunit RPC10</fullName>
    </recommendedName>
    <alternativeName>
        <fullName evidence="12">DNA-directed RNA polymerase III subunit K</fullName>
    </alternativeName>
    <alternativeName>
        <fullName evidence="9">RNA polymerase III subunit C11</fullName>
    </alternativeName>
</protein>
<keyword evidence="4 14" id="KW-0479">Metal-binding</keyword>
<dbReference type="InterPro" id="IPR001222">
    <property type="entry name" value="Znf_TFIIS"/>
</dbReference>
<feature type="compositionally biased region" description="Pro residues" evidence="15">
    <location>
        <begin position="47"/>
        <end position="62"/>
    </location>
</feature>
<evidence type="ECO:0000313" key="17">
    <source>
        <dbReference type="Ensembl" id="ENSAPLP00020026893.1"/>
    </source>
</evidence>
<dbReference type="GO" id="GO:0008270">
    <property type="term" value="F:zinc ion binding"/>
    <property type="evidence" value="ECO:0007669"/>
    <property type="project" value="UniProtKB-KW"/>
</dbReference>
<accession>A0A8B9TV56</accession>
<evidence type="ECO:0000256" key="10">
    <source>
        <dbReference type="ARBA" id="ARBA00044007"/>
    </source>
</evidence>
<evidence type="ECO:0000256" key="7">
    <source>
        <dbReference type="ARBA" id="ARBA00023163"/>
    </source>
</evidence>
<evidence type="ECO:0000256" key="13">
    <source>
        <dbReference type="PROSITE-ProRule" id="PRU00472"/>
    </source>
</evidence>
<reference evidence="17" key="3">
    <citation type="submission" date="2025-09" db="UniProtKB">
        <authorList>
            <consortium name="Ensembl"/>
        </authorList>
    </citation>
    <scope>IDENTIFICATION</scope>
</reference>
<evidence type="ECO:0000256" key="9">
    <source>
        <dbReference type="ARBA" id="ARBA00029985"/>
    </source>
</evidence>
<evidence type="ECO:0000256" key="5">
    <source>
        <dbReference type="ARBA" id="ARBA00022771"/>
    </source>
</evidence>
<dbReference type="SUPFAM" id="SSF57783">
    <property type="entry name" value="Zinc beta-ribbon"/>
    <property type="match status" value="1"/>
</dbReference>
<dbReference type="CDD" id="cd10509">
    <property type="entry name" value="Zn-ribbon_RPC11"/>
    <property type="match status" value="1"/>
</dbReference>
<evidence type="ECO:0000256" key="11">
    <source>
        <dbReference type="ARBA" id="ARBA00054653"/>
    </source>
</evidence>
<keyword evidence="6" id="KW-0862">Zinc</keyword>
<dbReference type="GO" id="GO:0003899">
    <property type="term" value="F:DNA-directed RNA polymerase activity"/>
    <property type="evidence" value="ECO:0007669"/>
    <property type="project" value="InterPro"/>
</dbReference>
<dbReference type="GO" id="GO:0006386">
    <property type="term" value="P:termination of RNA polymerase III transcription"/>
    <property type="evidence" value="ECO:0007669"/>
    <property type="project" value="TreeGrafter"/>
</dbReference>
<dbReference type="Pfam" id="PF01096">
    <property type="entry name" value="Zn_ribbon_TFIIS"/>
    <property type="match status" value="1"/>
</dbReference>
<name>A0A8B9TV56_ANAPL</name>
<dbReference type="Pfam" id="PF02150">
    <property type="entry name" value="Zn_ribbon_RPB9"/>
    <property type="match status" value="1"/>
</dbReference>
<evidence type="ECO:0000256" key="2">
    <source>
        <dbReference type="ARBA" id="ARBA00020093"/>
    </source>
</evidence>
<dbReference type="PROSITE" id="PS00466">
    <property type="entry name" value="ZF_TFIIS_1"/>
    <property type="match status" value="1"/>
</dbReference>
<dbReference type="FunFam" id="2.20.25.10:FF:000005">
    <property type="entry name" value="DNA-directed RNA polymerase subunit"/>
    <property type="match status" value="1"/>
</dbReference>
<organism evidence="17 18">
    <name type="scientific">Anas platyrhynchos</name>
    <name type="common">Mallard</name>
    <name type="synonym">Anas boschas</name>
    <dbReference type="NCBI Taxonomy" id="8839"/>
    <lineage>
        <taxon>Eukaryota</taxon>
        <taxon>Metazoa</taxon>
        <taxon>Chordata</taxon>
        <taxon>Craniata</taxon>
        <taxon>Vertebrata</taxon>
        <taxon>Euteleostomi</taxon>
        <taxon>Archelosauria</taxon>
        <taxon>Archosauria</taxon>
        <taxon>Dinosauria</taxon>
        <taxon>Saurischia</taxon>
        <taxon>Theropoda</taxon>
        <taxon>Coelurosauria</taxon>
        <taxon>Aves</taxon>
        <taxon>Neognathae</taxon>
        <taxon>Galloanserae</taxon>
        <taxon>Anseriformes</taxon>
        <taxon>Anatidae</taxon>
        <taxon>Anatinae</taxon>
        <taxon>Anas</taxon>
    </lineage>
</organism>
<dbReference type="SMART" id="SM00661">
    <property type="entry name" value="RPOL9"/>
    <property type="match status" value="1"/>
</dbReference>
<comment type="subcellular location">
    <subcellularLocation>
        <location evidence="1">Nucleus</location>
    </subcellularLocation>
</comment>
<dbReference type="GO" id="GO:0005666">
    <property type="term" value="C:RNA polymerase III complex"/>
    <property type="evidence" value="ECO:0007669"/>
    <property type="project" value="UniProtKB-ARBA"/>
</dbReference>
<dbReference type="PANTHER" id="PTHR11239:SF12">
    <property type="entry name" value="DNA-DIRECTED RNA POLYMERASE III SUBUNIT RPC10"/>
    <property type="match status" value="1"/>
</dbReference>
<comment type="function">
    <text evidence="11">Core component of RNA polymerase III (Pol III) which synthesizes small non-coding RNAs using the four ribonucleoside triphosphates as substrates. Can mediate Pol I proofreading of the nascent RNA transcript. Anchors into the Pol III active site to constantly monitor transcription fidelity, cleaves mis-incorporated 5'-ribonucleotides and restarts the transcription process. Once Pol III reaches the poly(dT) termination signal, can induce Pol III clamp opening and transcription termination. Pol III plays an important role in sensing and limiting infection by intracellular bacteria and DNA viruses. Acts as a nuclear and cytosolic DNA sensor involved in innate immune response. Can sense non-self dsDNA that serves as template for transcription into dsRNA. The non-self RNA polymerase III transcripts, such as Epstein-Barr virus-encoded RNAs (EBERs) induce type I interferon and NF-kappa-B through the RIG-I pathway.</text>
</comment>
<reference evidence="17" key="1">
    <citation type="submission" date="2019-08" db="EMBL/GenBank/DDBJ databases">
        <title>Three high-quality genomes provides insights into domestication of ducks.</title>
        <authorList>
            <person name="Hou Z.C."/>
            <person name="Zhu F."/>
            <person name="Yin Z.T."/>
            <person name="Zhang F."/>
        </authorList>
    </citation>
    <scope>NUCLEOTIDE SEQUENCE [LARGE SCALE GENOMIC DNA]</scope>
</reference>
<dbReference type="Ensembl" id="ENSAPLT00020028959.1">
    <property type="protein sequence ID" value="ENSAPLP00020026893.1"/>
    <property type="gene ID" value="ENSAPLG00020018274.1"/>
</dbReference>
<feature type="region of interest" description="Disordered" evidence="15">
    <location>
        <begin position="36"/>
        <end position="72"/>
    </location>
</feature>
<evidence type="ECO:0000256" key="6">
    <source>
        <dbReference type="ARBA" id="ARBA00022833"/>
    </source>
</evidence>
<reference evidence="17" key="2">
    <citation type="submission" date="2025-08" db="UniProtKB">
        <authorList>
            <consortium name="Ensembl"/>
        </authorList>
    </citation>
    <scope>IDENTIFICATION</scope>
</reference>